<keyword evidence="2" id="KW-1185">Reference proteome</keyword>
<protein>
    <submittedName>
        <fullName evidence="1">Uncharacterized protein</fullName>
    </submittedName>
</protein>
<evidence type="ECO:0000313" key="1">
    <source>
        <dbReference type="EMBL" id="RPA77189.1"/>
    </source>
</evidence>
<dbReference type="OrthoDB" id="5232280at2759"/>
<organism evidence="1 2">
    <name type="scientific">Ascobolus immersus RN42</name>
    <dbReference type="NCBI Taxonomy" id="1160509"/>
    <lineage>
        <taxon>Eukaryota</taxon>
        <taxon>Fungi</taxon>
        <taxon>Dikarya</taxon>
        <taxon>Ascomycota</taxon>
        <taxon>Pezizomycotina</taxon>
        <taxon>Pezizomycetes</taxon>
        <taxon>Pezizales</taxon>
        <taxon>Ascobolaceae</taxon>
        <taxon>Ascobolus</taxon>
    </lineage>
</organism>
<proteinExistence type="predicted"/>
<evidence type="ECO:0000313" key="2">
    <source>
        <dbReference type="Proteomes" id="UP000275078"/>
    </source>
</evidence>
<reference evidence="1 2" key="1">
    <citation type="journal article" date="2018" name="Nat. Ecol. Evol.">
        <title>Pezizomycetes genomes reveal the molecular basis of ectomycorrhizal truffle lifestyle.</title>
        <authorList>
            <person name="Murat C."/>
            <person name="Payen T."/>
            <person name="Noel B."/>
            <person name="Kuo A."/>
            <person name="Morin E."/>
            <person name="Chen J."/>
            <person name="Kohler A."/>
            <person name="Krizsan K."/>
            <person name="Balestrini R."/>
            <person name="Da Silva C."/>
            <person name="Montanini B."/>
            <person name="Hainaut M."/>
            <person name="Levati E."/>
            <person name="Barry K.W."/>
            <person name="Belfiori B."/>
            <person name="Cichocki N."/>
            <person name="Clum A."/>
            <person name="Dockter R.B."/>
            <person name="Fauchery L."/>
            <person name="Guy J."/>
            <person name="Iotti M."/>
            <person name="Le Tacon F."/>
            <person name="Lindquist E.A."/>
            <person name="Lipzen A."/>
            <person name="Malagnac F."/>
            <person name="Mello A."/>
            <person name="Molinier V."/>
            <person name="Miyauchi S."/>
            <person name="Poulain J."/>
            <person name="Riccioni C."/>
            <person name="Rubini A."/>
            <person name="Sitrit Y."/>
            <person name="Splivallo R."/>
            <person name="Traeger S."/>
            <person name="Wang M."/>
            <person name="Zifcakova L."/>
            <person name="Wipf D."/>
            <person name="Zambonelli A."/>
            <person name="Paolocci F."/>
            <person name="Nowrousian M."/>
            <person name="Ottonello S."/>
            <person name="Baldrian P."/>
            <person name="Spatafora J.W."/>
            <person name="Henrissat B."/>
            <person name="Nagy L.G."/>
            <person name="Aury J.M."/>
            <person name="Wincker P."/>
            <person name="Grigoriev I.V."/>
            <person name="Bonfante P."/>
            <person name="Martin F.M."/>
        </authorList>
    </citation>
    <scope>NUCLEOTIDE SEQUENCE [LARGE SCALE GENOMIC DNA]</scope>
    <source>
        <strain evidence="1 2">RN42</strain>
    </source>
</reference>
<sequence length="722" mass="79640">MTLALTAGADSLIQLGVSISDIALLIDVGRKVGNWFRASSTDNELLAHLSEDSEALIARPGLVDQLKLNKRWSRLHFIYEGEYRVNILGDGSTSKPEELSKFTWAMVIVCTALRLCLRGEELKVTIMDMFGRLLGRSKEEGLQQSLRLLLSTNMEAWRSVEQVRGLSGVANKAFQRHLKLAGDKRLSGELNEAERLEMVDLLVWLLGGKTNEFYSYSAMVFAAVGAMGNLGFDLLMDDKASRGYETQPLIRYVGSEASPTVQPAFFGAGLGGGMRAVEYARQLAFPQGDPSALIDSITGDRTLVHAMHFHWMKGEEVAEHMSFYTSSNGAYHQSGSEISYFLESEHTVKGRFQAIVSVLARSTFPVETEEAMLAIEGLLESEGEEEATWLHQHIELEYLEQTRETTEFKKYQMDLWLKYQALLFGFYYRLFDSLLCSKSKDRFIQKDSFFTGIWGFGSTTFLTACRKFTDTMRGGDGVTRAHVLYMLASMYNGRQKRYDTSSGARGLLGILGHISILSKPLLQATDEPKEIMKFIVTDLPIIDLMAETDGELYGGLSGGLQFSANPGSKVIRNANFGSPEHKWTLHAKMGVLLGQGGRGVVMAARCGGVLVGWFDPLAADVAFLNANGYYVLEDEGFGDDDDGFGTAGYKAFEVKDSDWQKGVLPSPTSEIGIIHSRGSPELRYAAAGFLMDFGIEMAIANGDLQRAYGRVEGQDSGGFVVA</sequence>
<accession>A0A3N4HU28</accession>
<gene>
    <name evidence="1" type="ORF">BJ508DRAFT_310356</name>
</gene>
<dbReference type="AlphaFoldDB" id="A0A3N4HU28"/>
<dbReference type="Proteomes" id="UP000275078">
    <property type="component" value="Unassembled WGS sequence"/>
</dbReference>
<name>A0A3N4HU28_ASCIM</name>
<dbReference type="EMBL" id="ML119730">
    <property type="protein sequence ID" value="RPA77189.1"/>
    <property type="molecule type" value="Genomic_DNA"/>
</dbReference>